<gene>
    <name evidence="8" type="primary">TLCD3A</name>
</gene>
<feature type="transmembrane region" description="Helical" evidence="6">
    <location>
        <begin position="149"/>
        <end position="171"/>
    </location>
</feature>
<dbReference type="GO" id="GO:0005783">
    <property type="term" value="C:endoplasmic reticulum"/>
    <property type="evidence" value="ECO:0007669"/>
    <property type="project" value="TreeGrafter"/>
</dbReference>
<dbReference type="PROSITE" id="PS50922">
    <property type="entry name" value="TLC"/>
    <property type="match status" value="1"/>
</dbReference>
<feature type="transmembrane region" description="Helical" evidence="6">
    <location>
        <begin position="123"/>
        <end position="143"/>
    </location>
</feature>
<evidence type="ECO:0000256" key="6">
    <source>
        <dbReference type="SAM" id="Phobius"/>
    </source>
</evidence>
<feature type="domain" description="TLC" evidence="7">
    <location>
        <begin position="33"/>
        <end position="253"/>
    </location>
</feature>
<dbReference type="SMART" id="SM00724">
    <property type="entry name" value="TLC"/>
    <property type="match status" value="1"/>
</dbReference>
<evidence type="ECO:0000256" key="2">
    <source>
        <dbReference type="ARBA" id="ARBA00022692"/>
    </source>
</evidence>
<feature type="transmembrane region" description="Helical" evidence="6">
    <location>
        <begin position="41"/>
        <end position="62"/>
    </location>
</feature>
<organism evidence="8 9">
    <name type="scientific">Podarcis muralis</name>
    <name type="common">Wall lizard</name>
    <name type="synonym">Lacerta muralis</name>
    <dbReference type="NCBI Taxonomy" id="64176"/>
    <lineage>
        <taxon>Eukaryota</taxon>
        <taxon>Metazoa</taxon>
        <taxon>Chordata</taxon>
        <taxon>Craniata</taxon>
        <taxon>Vertebrata</taxon>
        <taxon>Euteleostomi</taxon>
        <taxon>Lepidosauria</taxon>
        <taxon>Squamata</taxon>
        <taxon>Bifurcata</taxon>
        <taxon>Unidentata</taxon>
        <taxon>Episquamata</taxon>
        <taxon>Laterata</taxon>
        <taxon>Lacertibaenia</taxon>
        <taxon>Lacertidae</taxon>
        <taxon>Podarcis</taxon>
    </lineage>
</organism>
<dbReference type="AlphaFoldDB" id="A0A670KM65"/>
<dbReference type="Pfam" id="PF03798">
    <property type="entry name" value="TRAM_LAG1_CLN8"/>
    <property type="match status" value="1"/>
</dbReference>
<dbReference type="GO" id="GO:0055088">
    <property type="term" value="P:lipid homeostasis"/>
    <property type="evidence" value="ECO:0007669"/>
    <property type="project" value="TreeGrafter"/>
</dbReference>
<dbReference type="OrthoDB" id="10266980at2759"/>
<protein>
    <submittedName>
        <fullName evidence="8">TLC domain containing 3A</fullName>
    </submittedName>
</protein>
<reference evidence="8" key="2">
    <citation type="submission" date="2025-08" db="UniProtKB">
        <authorList>
            <consortium name="Ensembl"/>
        </authorList>
    </citation>
    <scope>IDENTIFICATION</scope>
</reference>
<keyword evidence="4 5" id="KW-0472">Membrane</keyword>
<dbReference type="PANTHER" id="PTHR13439">
    <property type="entry name" value="CT120 PROTEIN"/>
    <property type="match status" value="1"/>
</dbReference>
<sequence>MWQTLALGALFFPGLFAVSVRSLRWLAPAWSLKDRIVLSGRLVSSVQAMMATLSGIIVIFSCEDVVHDRHWIAREYMWVVVSYMAYDIYVMYLCHWHKCEEKGEAHPKYSLASVNSFLQRERLMVTHHLFILIVLTPVATHFRGELGDFFVGCIYTAELSTPFVSLGKILLQLKMQDSALHKVNGVLVLVTFFLCRIVLFPFMYWAYGRQAGLPIYKVPFHIPLHCNVANALLIAPQLYWFALICRKALRLYRAPPAPDRAR</sequence>
<evidence type="ECO:0000256" key="1">
    <source>
        <dbReference type="ARBA" id="ARBA00004141"/>
    </source>
</evidence>
<accession>A0A670KM65</accession>
<evidence type="ECO:0000256" key="5">
    <source>
        <dbReference type="PROSITE-ProRule" id="PRU00205"/>
    </source>
</evidence>
<dbReference type="Ensembl" id="ENSPMRT00000039354.1">
    <property type="protein sequence ID" value="ENSPMRP00000037169.1"/>
    <property type="gene ID" value="ENSPMRG00000023920.1"/>
</dbReference>
<feature type="transmembrane region" description="Helical" evidence="6">
    <location>
        <begin position="183"/>
        <end position="207"/>
    </location>
</feature>
<keyword evidence="2 5" id="KW-0812">Transmembrane</keyword>
<evidence type="ECO:0000259" key="7">
    <source>
        <dbReference type="PROSITE" id="PS50922"/>
    </source>
</evidence>
<proteinExistence type="predicted"/>
<feature type="transmembrane region" description="Helical" evidence="6">
    <location>
        <begin position="227"/>
        <end position="245"/>
    </location>
</feature>
<evidence type="ECO:0000313" key="8">
    <source>
        <dbReference type="Ensembl" id="ENSPMRP00000037169.1"/>
    </source>
</evidence>
<reference evidence="8 9" key="1">
    <citation type="journal article" date="2019" name="Proc. Natl. Acad. Sci. U.S.A.">
        <title>Regulatory changes in pterin and carotenoid genes underlie balanced color polymorphisms in the wall lizard.</title>
        <authorList>
            <person name="Andrade P."/>
            <person name="Pinho C."/>
            <person name="Perez I de Lanuza G."/>
            <person name="Afonso S."/>
            <person name="Brejcha J."/>
            <person name="Rubin C.J."/>
            <person name="Wallerman O."/>
            <person name="Pereira P."/>
            <person name="Sabatino S.J."/>
            <person name="Bellati A."/>
            <person name="Pellitteri-Rosa D."/>
            <person name="Bosakova Z."/>
            <person name="Bunikis I."/>
            <person name="Carretero M.A."/>
            <person name="Feiner N."/>
            <person name="Marsik P."/>
            <person name="Pauperio F."/>
            <person name="Salvi D."/>
            <person name="Soler L."/>
            <person name="While G.M."/>
            <person name="Uller T."/>
            <person name="Font E."/>
            <person name="Andersson L."/>
            <person name="Carneiro M."/>
        </authorList>
    </citation>
    <scope>NUCLEOTIDE SEQUENCE</scope>
</reference>
<dbReference type="GeneTree" id="ENSGT01010000222313"/>
<dbReference type="InterPro" id="IPR050846">
    <property type="entry name" value="TLCD"/>
</dbReference>
<evidence type="ECO:0000256" key="3">
    <source>
        <dbReference type="ARBA" id="ARBA00022989"/>
    </source>
</evidence>
<comment type="subcellular location">
    <subcellularLocation>
        <location evidence="1">Membrane</location>
        <topology evidence="1">Multi-pass membrane protein</topology>
    </subcellularLocation>
</comment>
<evidence type="ECO:0000313" key="9">
    <source>
        <dbReference type="Proteomes" id="UP000472272"/>
    </source>
</evidence>
<keyword evidence="9" id="KW-1185">Reference proteome</keyword>
<reference evidence="8" key="3">
    <citation type="submission" date="2025-09" db="UniProtKB">
        <authorList>
            <consortium name="Ensembl"/>
        </authorList>
    </citation>
    <scope>IDENTIFICATION</scope>
</reference>
<name>A0A670KM65_PODMU</name>
<dbReference type="InterPro" id="IPR006634">
    <property type="entry name" value="TLC-dom"/>
</dbReference>
<dbReference type="PANTHER" id="PTHR13439:SF20">
    <property type="entry name" value="TLC DOMAIN-CONTAINING PROTEIN 3A"/>
    <property type="match status" value="1"/>
</dbReference>
<dbReference type="OMA" id="IYDRHWL"/>
<keyword evidence="3 6" id="KW-1133">Transmembrane helix</keyword>
<evidence type="ECO:0000256" key="4">
    <source>
        <dbReference type="ARBA" id="ARBA00023136"/>
    </source>
</evidence>
<dbReference type="Proteomes" id="UP000472272">
    <property type="component" value="Chromosome 15"/>
</dbReference>
<dbReference type="GO" id="GO:0005886">
    <property type="term" value="C:plasma membrane"/>
    <property type="evidence" value="ECO:0007669"/>
    <property type="project" value="Ensembl"/>
</dbReference>